<gene>
    <name evidence="10" type="ORF">MUG09_05505</name>
</gene>
<evidence type="ECO:0000259" key="9">
    <source>
        <dbReference type="PROSITE" id="PS51755"/>
    </source>
</evidence>
<dbReference type="InterPro" id="IPR011006">
    <property type="entry name" value="CheY-like_superfamily"/>
</dbReference>
<name>A0ABY4DE40_9SPIR</name>
<dbReference type="InterPro" id="IPR001867">
    <property type="entry name" value="OmpR/PhoB-type_DNA-bd"/>
</dbReference>
<evidence type="ECO:0000256" key="5">
    <source>
        <dbReference type="ARBA" id="ARBA00023163"/>
    </source>
</evidence>
<dbReference type="PROSITE" id="PS50110">
    <property type="entry name" value="RESPONSE_REGULATORY"/>
    <property type="match status" value="1"/>
</dbReference>
<dbReference type="InterPro" id="IPR016032">
    <property type="entry name" value="Sig_transdc_resp-reg_C-effctor"/>
</dbReference>
<keyword evidence="3" id="KW-0805">Transcription regulation</keyword>
<organism evidence="10 11">
    <name type="scientific">Sphaerochaeta associata</name>
    <dbReference type="NCBI Taxonomy" id="1129264"/>
    <lineage>
        <taxon>Bacteria</taxon>
        <taxon>Pseudomonadati</taxon>
        <taxon>Spirochaetota</taxon>
        <taxon>Spirochaetia</taxon>
        <taxon>Spirochaetales</taxon>
        <taxon>Sphaerochaetaceae</taxon>
        <taxon>Sphaerochaeta</taxon>
    </lineage>
</organism>
<dbReference type="InterPro" id="IPR036388">
    <property type="entry name" value="WH-like_DNA-bd_sf"/>
</dbReference>
<keyword evidence="11" id="KW-1185">Reference proteome</keyword>
<evidence type="ECO:0000313" key="10">
    <source>
        <dbReference type="EMBL" id="UOM52230.1"/>
    </source>
</evidence>
<dbReference type="Gene3D" id="1.10.10.10">
    <property type="entry name" value="Winged helix-like DNA-binding domain superfamily/Winged helix DNA-binding domain"/>
    <property type="match status" value="1"/>
</dbReference>
<keyword evidence="1" id="KW-0597">Phosphoprotein</keyword>
<keyword evidence="2" id="KW-0902">Two-component regulatory system</keyword>
<dbReference type="SUPFAM" id="SSF52172">
    <property type="entry name" value="CheY-like"/>
    <property type="match status" value="1"/>
</dbReference>
<dbReference type="Gene3D" id="6.10.250.690">
    <property type="match status" value="1"/>
</dbReference>
<evidence type="ECO:0000256" key="2">
    <source>
        <dbReference type="ARBA" id="ARBA00023012"/>
    </source>
</evidence>
<keyword evidence="5" id="KW-0804">Transcription</keyword>
<proteinExistence type="predicted"/>
<dbReference type="Gene3D" id="3.40.50.2300">
    <property type="match status" value="1"/>
</dbReference>
<dbReference type="SMART" id="SM00862">
    <property type="entry name" value="Trans_reg_C"/>
    <property type="match status" value="1"/>
</dbReference>
<dbReference type="PANTHER" id="PTHR48111:SF21">
    <property type="entry name" value="DNA-BINDING DUAL MASTER TRANSCRIPTIONAL REGULATOR RPAA"/>
    <property type="match status" value="1"/>
</dbReference>
<accession>A0ABY4DE40</accession>
<evidence type="ECO:0000256" key="4">
    <source>
        <dbReference type="ARBA" id="ARBA00023125"/>
    </source>
</evidence>
<sequence>MKVIYVVDGNLEDREGIKQYLELSGYEVQAYEDLHGVQMAISRQAPDLLLLEVQLPDGDGFNFLKKLKQSYSFPVIFVTGRVAESDRILGFELGSDDYVCKPFSSKELVLRVHALFRRIDVSVSAFRSGSTWTLGNSVLQLDEVSHMFSVDGRQVPLTAAEWRIMSYLVSNSGILITRSQILEHCFDYSFESYDRIVDTHVKNMRAKMGPLGSQWIETVRGYGYRFAGKSTSGKPGSEGQD</sequence>
<evidence type="ECO:0000256" key="3">
    <source>
        <dbReference type="ARBA" id="ARBA00023015"/>
    </source>
</evidence>
<dbReference type="InterPro" id="IPR039420">
    <property type="entry name" value="WalR-like"/>
</dbReference>
<dbReference type="SMART" id="SM00448">
    <property type="entry name" value="REC"/>
    <property type="match status" value="1"/>
</dbReference>
<dbReference type="Proteomes" id="UP000829708">
    <property type="component" value="Chromosome"/>
</dbReference>
<feature type="domain" description="OmpR/PhoB-type" evidence="9">
    <location>
        <begin position="129"/>
        <end position="228"/>
    </location>
</feature>
<dbReference type="SUPFAM" id="SSF46894">
    <property type="entry name" value="C-terminal effector domain of the bipartite response regulators"/>
    <property type="match status" value="1"/>
</dbReference>
<evidence type="ECO:0000313" key="11">
    <source>
        <dbReference type="Proteomes" id="UP000829708"/>
    </source>
</evidence>
<evidence type="ECO:0000259" key="8">
    <source>
        <dbReference type="PROSITE" id="PS50110"/>
    </source>
</evidence>
<reference evidence="11" key="1">
    <citation type="journal article" date="2024" name="J Bioinform Genom">
        <title>Complete genome sequence of the type strain bacterium Sphaerochaeta associata GLS2t (VKM B-2742)t.</title>
        <authorList>
            <person name="Troshina O.Y."/>
            <person name="Tepeeva A.N."/>
            <person name="Arzamasceva V.O."/>
            <person name="Whitman W.B."/>
            <person name="Varghese N."/>
            <person name="Shapiro N."/>
            <person name="Woyke T."/>
            <person name="Kripides N.C."/>
            <person name="Vasilenko O.V."/>
        </authorList>
    </citation>
    <scope>NUCLEOTIDE SEQUENCE [LARGE SCALE GENOMIC DNA]</scope>
    <source>
        <strain evidence="11">GLS2T</strain>
    </source>
</reference>
<dbReference type="Pfam" id="PF00072">
    <property type="entry name" value="Response_reg"/>
    <property type="match status" value="1"/>
</dbReference>
<protein>
    <submittedName>
        <fullName evidence="10">Response regulator transcription factor</fullName>
    </submittedName>
</protein>
<evidence type="ECO:0000256" key="1">
    <source>
        <dbReference type="ARBA" id="ARBA00022553"/>
    </source>
</evidence>
<evidence type="ECO:0000256" key="7">
    <source>
        <dbReference type="PROSITE-ProRule" id="PRU01091"/>
    </source>
</evidence>
<dbReference type="Pfam" id="PF00486">
    <property type="entry name" value="Trans_reg_C"/>
    <property type="match status" value="1"/>
</dbReference>
<comment type="caution">
    <text evidence="6">Lacks conserved residue(s) required for the propagation of feature annotation.</text>
</comment>
<dbReference type="EMBL" id="CP094929">
    <property type="protein sequence ID" value="UOM52230.1"/>
    <property type="molecule type" value="Genomic_DNA"/>
</dbReference>
<dbReference type="RefSeq" id="WP_244774281.1">
    <property type="nucleotide sequence ID" value="NZ_CP094929.1"/>
</dbReference>
<dbReference type="InterPro" id="IPR001789">
    <property type="entry name" value="Sig_transdc_resp-reg_receiver"/>
</dbReference>
<dbReference type="PANTHER" id="PTHR48111">
    <property type="entry name" value="REGULATOR OF RPOS"/>
    <property type="match status" value="1"/>
</dbReference>
<dbReference type="PROSITE" id="PS51755">
    <property type="entry name" value="OMPR_PHOB"/>
    <property type="match status" value="1"/>
</dbReference>
<feature type="domain" description="Response regulatory" evidence="8">
    <location>
        <begin position="3"/>
        <end position="116"/>
    </location>
</feature>
<keyword evidence="4 7" id="KW-0238">DNA-binding</keyword>
<feature type="DNA-binding region" description="OmpR/PhoB-type" evidence="7">
    <location>
        <begin position="129"/>
        <end position="228"/>
    </location>
</feature>
<evidence type="ECO:0000256" key="6">
    <source>
        <dbReference type="PROSITE-ProRule" id="PRU00169"/>
    </source>
</evidence>
<dbReference type="CDD" id="cd00383">
    <property type="entry name" value="trans_reg_C"/>
    <property type="match status" value="1"/>
</dbReference>